<proteinExistence type="inferred from homology"/>
<keyword evidence="1" id="KW-0472">Membrane</keyword>
<dbReference type="InterPro" id="IPR012910">
    <property type="entry name" value="Plug_dom"/>
</dbReference>
<evidence type="ECO:0000256" key="1">
    <source>
        <dbReference type="PROSITE-ProRule" id="PRU01360"/>
    </source>
</evidence>
<comment type="similarity">
    <text evidence="1">Belongs to the TonB-dependent receptor family.</text>
</comment>
<dbReference type="Gene3D" id="2.170.130.10">
    <property type="entry name" value="TonB-dependent receptor, plug domain"/>
    <property type="match status" value="1"/>
</dbReference>
<dbReference type="InterPro" id="IPR023997">
    <property type="entry name" value="TonB-dep_OMP_SusC/RagA_CS"/>
</dbReference>
<dbReference type="EMBL" id="SLXB01000004">
    <property type="protein sequence ID" value="TCO94937.1"/>
    <property type="molecule type" value="Genomic_DNA"/>
</dbReference>
<dbReference type="SUPFAM" id="SSF49464">
    <property type="entry name" value="Carboxypeptidase regulatory domain-like"/>
    <property type="match status" value="1"/>
</dbReference>
<name>A0A4R2LPQ4_9BACE</name>
<dbReference type="InterPro" id="IPR037066">
    <property type="entry name" value="Plug_dom_sf"/>
</dbReference>
<dbReference type="Proteomes" id="UP000295600">
    <property type="component" value="Unassembled WGS sequence"/>
</dbReference>
<sequence length="1138" mass="127124">MKKDSTEDRTLGKVHPFNLFYRVMKITTLLLFCTFCAAASTVNSQTAKVTIKKSNVSLLEVLNEIENQTNFLFIYSNNINVKRPVSVNVSNKKVESVLSRLFPEGNVTFTLEGTHIVLTQTDTASQAVAQQKGEEKKVTGIITDENGEPIIGATVKVKGGSVGTITDMDGKFTLSATSKSQLEISYIGYKTQTVTVSTDEMLQIRLVVDTQLLDEVVVVGYGTTSKKKTTSAISQVKADELGKVPVPNITQSLAGRAPGLIVQQSGGGINSKASISIRGGGTPLYVINDVICEERDFQNLNPEDIEQMSVLKDASATAVYGARAANGIIMVRTKNGQTGKINVEYNFNYTLSQPANLADKVDSHTAAFYLNRGLQYDGRTPQYTDEDLNLFKNGTDPKGHPNTDWQKVTMRNFAPETRHNLSFTGGSETMKIYTGLGYYDQESIYRTNAHNMQRYNFRTNVETYLKAIGLRVAASVDAYLLNTKEPATTNGRGYYYVWSHIQNKRPMEAAYNPAGQIYSGTNDNPLLDISNEGGYYTAKENSVRGNLNMEWSVPWVEGLKLKVIGSYTLANDQYKQWAKTATSYDWEGSPSTTGKPNLNKWVNHHTNFNTQFLADYSRTFANVHTVGALFGLEASGSDYNNLWAARKNFIFDVDQMGAGPSSTMENSSGEGVGERRAAFIGRVKYDYNAKYMAELNFRHDGSDYFPKGNRWGTFFSGSLAWTISDENFWHNLGADKIFDQFKFRMSYGEIGQDFLDQNGDNVADRYTYFTSYNLNQRSAYIGREWVPGFSEGALVSPDMTWYTTKDFNVGIDFASFNSRLSGSIDYFAKATTGYLATPSNVGYTAPLGKNLPVVKSNGESIRRGVEFVLQWKDRIGDWAYGVSANMTLYDNRWNINPNEAETQLKNPYKRGTQVSPYSGNYYKNLGYYQNYEDILNSPKRNGSANLMAGDLKYYDFNGDGKIDSDDQIRMGAGGKPRANYGFAFDLNYKGWFFNMLWQGATNYNFYVDAILQGGNSNYLPVIYEFQTDIWAPDNTGSLYPRQHASAGYNGNNNFVSSDFWLVDAHYLRLKNMSIGYDFKHKLLKSATWLSKFALSLSGYNLLTFSPANNYGFDPEAGRGDGYTYPISRVYTVSLTIGF</sequence>
<dbReference type="Pfam" id="PF13715">
    <property type="entry name" value="CarbopepD_reg_2"/>
    <property type="match status" value="1"/>
</dbReference>
<feature type="domain" description="TonB-dependent receptor plug" evidence="2">
    <location>
        <begin position="226"/>
        <end position="328"/>
    </location>
</feature>
<dbReference type="FunFam" id="2.60.40.1120:FF:000003">
    <property type="entry name" value="Outer membrane protein Omp121"/>
    <property type="match status" value="1"/>
</dbReference>
<organism evidence="3 4">
    <name type="scientific">Prevotella heparinolytica</name>
    <dbReference type="NCBI Taxonomy" id="28113"/>
    <lineage>
        <taxon>Bacteria</taxon>
        <taxon>Pseudomonadati</taxon>
        <taxon>Bacteroidota</taxon>
        <taxon>Bacteroidia</taxon>
        <taxon>Bacteroidales</taxon>
        <taxon>Bacteroidaceae</taxon>
        <taxon>Bacteroides</taxon>
    </lineage>
</organism>
<dbReference type="NCBIfam" id="TIGR04057">
    <property type="entry name" value="SusC_RagA_signa"/>
    <property type="match status" value="1"/>
</dbReference>
<comment type="subcellular location">
    <subcellularLocation>
        <location evidence="1">Cell outer membrane</location>
        <topology evidence="1">Multi-pass membrane protein</topology>
    </subcellularLocation>
</comment>
<accession>A0A4R2LPQ4</accession>
<reference evidence="3 4" key="1">
    <citation type="submission" date="2019-03" db="EMBL/GenBank/DDBJ databases">
        <title>Genomic Encyclopedia of Type Strains, Phase IV (KMG-IV): sequencing the most valuable type-strain genomes for metagenomic binning, comparative biology and taxonomic classification.</title>
        <authorList>
            <person name="Goeker M."/>
        </authorList>
    </citation>
    <scope>NUCLEOTIDE SEQUENCE [LARGE SCALE GENOMIC DNA]</scope>
    <source>
        <strain evidence="3 4">DSM 23917</strain>
    </source>
</reference>
<dbReference type="AlphaFoldDB" id="A0A4R2LPQ4"/>
<dbReference type="InterPro" id="IPR023996">
    <property type="entry name" value="TonB-dep_OMP_SusC/RagA"/>
</dbReference>
<dbReference type="NCBIfam" id="TIGR04056">
    <property type="entry name" value="OMP_RagA_SusC"/>
    <property type="match status" value="1"/>
</dbReference>
<dbReference type="InterPro" id="IPR008969">
    <property type="entry name" value="CarboxyPept-like_regulatory"/>
</dbReference>
<dbReference type="Gene3D" id="2.60.40.1120">
    <property type="entry name" value="Carboxypeptidase-like, regulatory domain"/>
    <property type="match status" value="1"/>
</dbReference>
<dbReference type="Pfam" id="PF07715">
    <property type="entry name" value="Plug"/>
    <property type="match status" value="1"/>
</dbReference>
<dbReference type="PROSITE" id="PS52016">
    <property type="entry name" value="TONB_DEPENDENT_REC_3"/>
    <property type="match status" value="1"/>
</dbReference>
<comment type="caution">
    <text evidence="3">The sequence shown here is derived from an EMBL/GenBank/DDBJ whole genome shotgun (WGS) entry which is preliminary data.</text>
</comment>
<evidence type="ECO:0000313" key="4">
    <source>
        <dbReference type="Proteomes" id="UP000295600"/>
    </source>
</evidence>
<evidence type="ECO:0000259" key="2">
    <source>
        <dbReference type="Pfam" id="PF07715"/>
    </source>
</evidence>
<keyword evidence="1" id="KW-1134">Transmembrane beta strand</keyword>
<keyword evidence="1" id="KW-0998">Cell outer membrane</keyword>
<keyword evidence="1" id="KW-0813">Transport</keyword>
<dbReference type="SUPFAM" id="SSF56935">
    <property type="entry name" value="Porins"/>
    <property type="match status" value="1"/>
</dbReference>
<evidence type="ECO:0000313" key="3">
    <source>
        <dbReference type="EMBL" id="TCO94937.1"/>
    </source>
</evidence>
<dbReference type="InterPro" id="IPR039426">
    <property type="entry name" value="TonB-dep_rcpt-like"/>
</dbReference>
<dbReference type="GO" id="GO:0009279">
    <property type="term" value="C:cell outer membrane"/>
    <property type="evidence" value="ECO:0007669"/>
    <property type="project" value="UniProtKB-SubCell"/>
</dbReference>
<gene>
    <name evidence="3" type="ORF">EV202_10434</name>
</gene>
<keyword evidence="1" id="KW-0812">Transmembrane</keyword>
<protein>
    <submittedName>
        <fullName evidence="3">TonB-linked SusC/RagA family outer membrane protein</fullName>
    </submittedName>
</protein>